<keyword evidence="1" id="KW-0732">Signal</keyword>
<dbReference type="Proteomes" id="UP001385892">
    <property type="component" value="Unassembled WGS sequence"/>
</dbReference>
<keyword evidence="2" id="KW-0378">Hydrolase</keyword>
<accession>A0ABU8WCB2</accession>
<dbReference type="EC" id="3.5.-.-" evidence="2"/>
<name>A0ABU8WCB2_9BURK</name>
<feature type="chain" id="PRO_5045530985" evidence="1">
    <location>
        <begin position="23"/>
        <end position="318"/>
    </location>
</feature>
<dbReference type="PANTHER" id="PTHR34861:SF10">
    <property type="entry name" value="CYCLASE"/>
    <property type="match status" value="1"/>
</dbReference>
<evidence type="ECO:0000313" key="3">
    <source>
        <dbReference type="Proteomes" id="UP001385892"/>
    </source>
</evidence>
<dbReference type="GO" id="GO:0016787">
    <property type="term" value="F:hydrolase activity"/>
    <property type="evidence" value="ECO:0007669"/>
    <property type="project" value="UniProtKB-KW"/>
</dbReference>
<dbReference type="InterPro" id="IPR037175">
    <property type="entry name" value="KFase_sf"/>
</dbReference>
<keyword evidence="3" id="KW-1185">Reference proteome</keyword>
<reference evidence="2 3" key="1">
    <citation type="submission" date="2024-03" db="EMBL/GenBank/DDBJ databases">
        <title>Novel species of the genus Variovorax.</title>
        <authorList>
            <person name="Liu Q."/>
            <person name="Xin Y.-H."/>
        </authorList>
    </citation>
    <scope>NUCLEOTIDE SEQUENCE [LARGE SCALE GENOMIC DNA]</scope>
    <source>
        <strain evidence="2 3">KACC 18900</strain>
    </source>
</reference>
<feature type="signal peptide" evidence="1">
    <location>
        <begin position="1"/>
        <end position="22"/>
    </location>
</feature>
<dbReference type="Pfam" id="PF04199">
    <property type="entry name" value="Cyclase"/>
    <property type="match status" value="1"/>
</dbReference>
<protein>
    <submittedName>
        <fullName evidence="2">Cyclase family protein</fullName>
        <ecNumber evidence="2">3.5.-.-</ecNumber>
    </submittedName>
</protein>
<gene>
    <name evidence="2" type="ORF">WKW82_00670</name>
</gene>
<evidence type="ECO:0000256" key="1">
    <source>
        <dbReference type="SAM" id="SignalP"/>
    </source>
</evidence>
<dbReference type="InterPro" id="IPR007325">
    <property type="entry name" value="KFase/CYL"/>
</dbReference>
<proteinExistence type="predicted"/>
<organism evidence="2 3">
    <name type="scientific">Variovorax rhizosphaerae</name>
    <dbReference type="NCBI Taxonomy" id="1836200"/>
    <lineage>
        <taxon>Bacteria</taxon>
        <taxon>Pseudomonadati</taxon>
        <taxon>Pseudomonadota</taxon>
        <taxon>Betaproteobacteria</taxon>
        <taxon>Burkholderiales</taxon>
        <taxon>Comamonadaceae</taxon>
        <taxon>Variovorax</taxon>
    </lineage>
</organism>
<dbReference type="PANTHER" id="PTHR34861">
    <property type="match status" value="1"/>
</dbReference>
<dbReference type="RefSeq" id="WP_340340329.1">
    <property type="nucleotide sequence ID" value="NZ_JBBKZT010000001.1"/>
</dbReference>
<dbReference type="SUPFAM" id="SSF102198">
    <property type="entry name" value="Putative cyclase"/>
    <property type="match status" value="1"/>
</dbReference>
<evidence type="ECO:0000313" key="2">
    <source>
        <dbReference type="EMBL" id="MEJ8845143.1"/>
    </source>
</evidence>
<dbReference type="EMBL" id="JBBKZT010000001">
    <property type="protein sequence ID" value="MEJ8845143.1"/>
    <property type="molecule type" value="Genomic_DNA"/>
</dbReference>
<comment type="caution">
    <text evidence="2">The sequence shown here is derived from an EMBL/GenBank/DDBJ whole genome shotgun (WGS) entry which is preliminary data.</text>
</comment>
<sequence>MKRIRKSLIGAAALCLSLGAAAQANWYPSKFGANDEIGAANYLTPAVALNAAKLVKTGKVYSLGITVSTTTPAFPPRTCSIYIVQPGQTGSAEGLGPTHTTYNDDILNCWTGIGTQLDGLGHIGVGDRYYNGLKWGEFANISGLKKLGADKIPPMVARGVLLDMAAHYGVDVVKEGTAFNVAEIDAVAKKQGVEIKQGDVVIFHTGWLSLIEKDPKRFGSVEPGIGREGARHLVSKGVVAVGADTWAVEVIPFEKDGDKDGGIFGVHQILIPMGGTYILENINTAELAKDKAYEFMFVLGQNKYQGAVQSMINPVAIR</sequence>
<dbReference type="Gene3D" id="3.50.30.50">
    <property type="entry name" value="Putative cyclase"/>
    <property type="match status" value="1"/>
</dbReference>